<proteinExistence type="predicted"/>
<accession>A0A8J1Y021</accession>
<evidence type="ECO:0000313" key="2">
    <source>
        <dbReference type="EMBL" id="CAH1795006.1"/>
    </source>
</evidence>
<name>A0A8J1Y021_OWEFU</name>
<evidence type="ECO:0000313" key="3">
    <source>
        <dbReference type="Proteomes" id="UP000749559"/>
    </source>
</evidence>
<feature type="compositionally biased region" description="Low complexity" evidence="1">
    <location>
        <begin position="15"/>
        <end position="28"/>
    </location>
</feature>
<dbReference type="Proteomes" id="UP000749559">
    <property type="component" value="Unassembled WGS sequence"/>
</dbReference>
<keyword evidence="3" id="KW-1185">Reference proteome</keyword>
<feature type="non-terminal residue" evidence="2">
    <location>
        <position position="1"/>
    </location>
</feature>
<dbReference type="EMBL" id="CAIIXF020000009">
    <property type="protein sequence ID" value="CAH1795006.1"/>
    <property type="molecule type" value="Genomic_DNA"/>
</dbReference>
<comment type="caution">
    <text evidence="2">The sequence shown here is derived from an EMBL/GenBank/DDBJ whole genome shotgun (WGS) entry which is preliminary data.</text>
</comment>
<reference evidence="2" key="1">
    <citation type="submission" date="2022-03" db="EMBL/GenBank/DDBJ databases">
        <authorList>
            <person name="Martin C."/>
        </authorList>
    </citation>
    <scope>NUCLEOTIDE SEQUENCE</scope>
</reference>
<evidence type="ECO:0000256" key="1">
    <source>
        <dbReference type="SAM" id="MobiDB-lite"/>
    </source>
</evidence>
<dbReference type="AlphaFoldDB" id="A0A8J1Y021"/>
<gene>
    <name evidence="2" type="ORF">OFUS_LOCUS19606</name>
</gene>
<feature type="region of interest" description="Disordered" evidence="1">
    <location>
        <begin position="1"/>
        <end position="119"/>
    </location>
</feature>
<feature type="compositionally biased region" description="Basic residues" evidence="1">
    <location>
        <begin position="77"/>
        <end position="93"/>
    </location>
</feature>
<protein>
    <submittedName>
        <fullName evidence="2">Uncharacterized protein</fullName>
    </submittedName>
</protein>
<sequence length="119" mass="12430">ANRGAPTETPIARNPHAASVAPSSSAVHESIGDKSPGSKGTIHSTPIARNPHAASVAPSSSAVSESTGTVSGARPKTTVKKTKTPRPKRSRTVKKMDSFVYDFSSDSDFEEATPRSQNK</sequence>
<organism evidence="2 3">
    <name type="scientific">Owenia fusiformis</name>
    <name type="common">Polychaete worm</name>
    <dbReference type="NCBI Taxonomy" id="6347"/>
    <lineage>
        <taxon>Eukaryota</taxon>
        <taxon>Metazoa</taxon>
        <taxon>Spiralia</taxon>
        <taxon>Lophotrochozoa</taxon>
        <taxon>Annelida</taxon>
        <taxon>Polychaeta</taxon>
        <taxon>Sedentaria</taxon>
        <taxon>Canalipalpata</taxon>
        <taxon>Sabellida</taxon>
        <taxon>Oweniida</taxon>
        <taxon>Oweniidae</taxon>
        <taxon>Owenia</taxon>
    </lineage>
</organism>
<feature type="compositionally biased region" description="Low complexity" evidence="1">
    <location>
        <begin position="53"/>
        <end position="76"/>
    </location>
</feature>